<dbReference type="InterPro" id="IPR050482">
    <property type="entry name" value="Sensor_HK_TwoCompSys"/>
</dbReference>
<dbReference type="SUPFAM" id="SSF55781">
    <property type="entry name" value="GAF domain-like"/>
    <property type="match status" value="1"/>
</dbReference>
<keyword evidence="12" id="KW-0902">Two-component regulatory system</keyword>
<dbReference type="Pfam" id="PF13185">
    <property type="entry name" value="GAF_2"/>
    <property type="match status" value="1"/>
</dbReference>
<keyword evidence="18" id="KW-1185">Reference proteome</keyword>
<dbReference type="InterPro" id="IPR003594">
    <property type="entry name" value="HATPase_dom"/>
</dbReference>
<comment type="cofactor">
    <cofactor evidence="2">
        <name>[4Fe-4S] cluster</name>
        <dbReference type="ChEBI" id="CHEBI:49883"/>
    </cofactor>
</comment>
<dbReference type="PRINTS" id="PR00344">
    <property type="entry name" value="BCTRLSENSOR"/>
</dbReference>
<dbReference type="CDD" id="cd16917">
    <property type="entry name" value="HATPase_UhpB-NarQ-NarX-like"/>
    <property type="match status" value="1"/>
</dbReference>
<dbReference type="EC" id="2.7.13.3" evidence="4"/>
<dbReference type="InterPro" id="IPR029016">
    <property type="entry name" value="GAF-like_dom_sf"/>
</dbReference>
<organism evidence="17 18">
    <name type="scientific">Paractinoplanes deccanensis</name>
    <dbReference type="NCBI Taxonomy" id="113561"/>
    <lineage>
        <taxon>Bacteria</taxon>
        <taxon>Bacillati</taxon>
        <taxon>Actinomycetota</taxon>
        <taxon>Actinomycetes</taxon>
        <taxon>Micromonosporales</taxon>
        <taxon>Micromonosporaceae</taxon>
        <taxon>Paractinoplanes</taxon>
    </lineage>
</organism>
<dbReference type="InterPro" id="IPR036890">
    <property type="entry name" value="HATPase_C_sf"/>
</dbReference>
<keyword evidence="11" id="KW-0408">Iron</keyword>
<evidence type="ECO:0000256" key="3">
    <source>
        <dbReference type="ARBA" id="ARBA00004496"/>
    </source>
</evidence>
<feature type="domain" description="Histidine kinase" evidence="16">
    <location>
        <begin position="177"/>
        <end position="375"/>
    </location>
</feature>
<dbReference type="PANTHER" id="PTHR24421">
    <property type="entry name" value="NITRATE/NITRITE SENSOR PROTEIN NARX-RELATED"/>
    <property type="match status" value="1"/>
</dbReference>
<reference evidence="17 18" key="1">
    <citation type="submission" date="2021-01" db="EMBL/GenBank/DDBJ databases">
        <title>Whole genome shotgun sequence of Actinoplanes deccanensis NBRC 13994.</title>
        <authorList>
            <person name="Komaki H."/>
            <person name="Tamura T."/>
        </authorList>
    </citation>
    <scope>NUCLEOTIDE SEQUENCE [LARGE SCALE GENOMIC DNA]</scope>
    <source>
        <strain evidence="17 18">NBRC 13994</strain>
    </source>
</reference>
<dbReference type="Gene3D" id="1.20.5.1930">
    <property type="match status" value="1"/>
</dbReference>
<comment type="subcellular location">
    <subcellularLocation>
        <location evidence="3">Cytoplasm</location>
    </subcellularLocation>
</comment>
<gene>
    <name evidence="17" type="ORF">Ade02nite_34050</name>
</gene>
<keyword evidence="10" id="KW-0418">Kinase</keyword>
<comment type="caution">
    <text evidence="17">The sequence shown here is derived from an EMBL/GenBank/DDBJ whole genome shotgun (WGS) entry which is preliminary data.</text>
</comment>
<dbReference type="RefSeq" id="WP_203763630.1">
    <property type="nucleotide sequence ID" value="NZ_BAAABO010000012.1"/>
</dbReference>
<keyword evidence="9" id="KW-0479">Metal-binding</keyword>
<keyword evidence="6" id="KW-0004">4Fe-4S</keyword>
<dbReference type="InterPro" id="IPR005467">
    <property type="entry name" value="His_kinase_dom"/>
</dbReference>
<proteinExistence type="predicted"/>
<evidence type="ECO:0000256" key="15">
    <source>
        <dbReference type="ARBA" id="ARBA00030800"/>
    </source>
</evidence>
<protein>
    <recommendedName>
        <fullName evidence="5">Oxygen sensor histidine kinase NreB</fullName>
        <ecNumber evidence="4">2.7.13.3</ecNumber>
    </recommendedName>
    <alternativeName>
        <fullName evidence="15">Nitrogen regulation protein B</fullName>
    </alternativeName>
</protein>
<dbReference type="SMART" id="SM00387">
    <property type="entry name" value="HATPase_c"/>
    <property type="match status" value="1"/>
</dbReference>
<dbReference type="Pfam" id="PF07730">
    <property type="entry name" value="HisKA_3"/>
    <property type="match status" value="1"/>
</dbReference>
<keyword evidence="7" id="KW-0963">Cytoplasm</keyword>
<evidence type="ECO:0000256" key="14">
    <source>
        <dbReference type="ARBA" id="ARBA00024827"/>
    </source>
</evidence>
<evidence type="ECO:0000259" key="16">
    <source>
        <dbReference type="PROSITE" id="PS50109"/>
    </source>
</evidence>
<dbReference type="Gene3D" id="3.30.565.10">
    <property type="entry name" value="Histidine kinase-like ATPase, C-terminal domain"/>
    <property type="match status" value="1"/>
</dbReference>
<dbReference type="PROSITE" id="PS50109">
    <property type="entry name" value="HIS_KIN"/>
    <property type="match status" value="1"/>
</dbReference>
<evidence type="ECO:0000256" key="7">
    <source>
        <dbReference type="ARBA" id="ARBA00022490"/>
    </source>
</evidence>
<dbReference type="InterPro" id="IPR003018">
    <property type="entry name" value="GAF"/>
</dbReference>
<evidence type="ECO:0000256" key="9">
    <source>
        <dbReference type="ARBA" id="ARBA00022723"/>
    </source>
</evidence>
<evidence type="ECO:0000313" key="18">
    <source>
        <dbReference type="Proteomes" id="UP000609879"/>
    </source>
</evidence>
<sequence length="375" mass="40104">MDELSTARRLSAAVLAVSNQLSVPEVLQTIVDTARELAGAQYAALGVPDDAGSFAQFVVSGVSDEVQAAIGPLPRQHGFLAVMLRDPAPQRVPDIRADPRFHWWPAAHPVLKAFLGVPIITGDEILGAVYLANKPGGFTGADEELVGVLAAHAAIALTNARLHARNRELTIAEERARIAHDLHDAVAQRLFGLRLTAQAADVLLDRDPTAARAHLAEVTTLAREAAEELRAAVQELRPADLTTDGLPSVLRKQVSILDRAYGGSPHLTYSDNDPPELPMAARTVVFRVAQEALHNAVRHAKATEVRVTLQATTTSSVRLEVADDGRGFDVEPTLRAGRSLGLRSMRERACAVRATLKVTSTPGQGTTVTLEVPHA</sequence>
<dbReference type="Proteomes" id="UP000609879">
    <property type="component" value="Unassembled WGS sequence"/>
</dbReference>
<dbReference type="SMART" id="SM00065">
    <property type="entry name" value="GAF"/>
    <property type="match status" value="1"/>
</dbReference>
<evidence type="ECO:0000256" key="1">
    <source>
        <dbReference type="ARBA" id="ARBA00000085"/>
    </source>
</evidence>
<dbReference type="Pfam" id="PF02518">
    <property type="entry name" value="HATPase_c"/>
    <property type="match status" value="1"/>
</dbReference>
<dbReference type="Gene3D" id="3.30.450.40">
    <property type="match status" value="1"/>
</dbReference>
<dbReference type="EMBL" id="BOMI01000064">
    <property type="protein sequence ID" value="GID74764.1"/>
    <property type="molecule type" value="Genomic_DNA"/>
</dbReference>
<evidence type="ECO:0000256" key="6">
    <source>
        <dbReference type="ARBA" id="ARBA00022485"/>
    </source>
</evidence>
<dbReference type="InterPro" id="IPR011712">
    <property type="entry name" value="Sig_transdc_His_kin_sub3_dim/P"/>
</dbReference>
<comment type="catalytic activity">
    <reaction evidence="1">
        <text>ATP + protein L-histidine = ADP + protein N-phospho-L-histidine.</text>
        <dbReference type="EC" id="2.7.13.3"/>
    </reaction>
</comment>
<dbReference type="SUPFAM" id="SSF55874">
    <property type="entry name" value="ATPase domain of HSP90 chaperone/DNA topoisomerase II/histidine kinase"/>
    <property type="match status" value="1"/>
</dbReference>
<accession>A0ABQ3Y448</accession>
<evidence type="ECO:0000256" key="5">
    <source>
        <dbReference type="ARBA" id="ARBA00017322"/>
    </source>
</evidence>
<dbReference type="InterPro" id="IPR004358">
    <property type="entry name" value="Sig_transdc_His_kin-like_C"/>
</dbReference>
<name>A0ABQ3Y448_9ACTN</name>
<evidence type="ECO:0000313" key="17">
    <source>
        <dbReference type="EMBL" id="GID74764.1"/>
    </source>
</evidence>
<keyword evidence="8" id="KW-0808">Transferase</keyword>
<evidence type="ECO:0000256" key="13">
    <source>
        <dbReference type="ARBA" id="ARBA00023014"/>
    </source>
</evidence>
<evidence type="ECO:0000256" key="4">
    <source>
        <dbReference type="ARBA" id="ARBA00012438"/>
    </source>
</evidence>
<evidence type="ECO:0000256" key="10">
    <source>
        <dbReference type="ARBA" id="ARBA00022777"/>
    </source>
</evidence>
<evidence type="ECO:0000256" key="12">
    <source>
        <dbReference type="ARBA" id="ARBA00023012"/>
    </source>
</evidence>
<evidence type="ECO:0000256" key="11">
    <source>
        <dbReference type="ARBA" id="ARBA00023004"/>
    </source>
</evidence>
<keyword evidence="13" id="KW-0411">Iron-sulfur</keyword>
<comment type="function">
    <text evidence="14">Member of the two-component regulatory system NreB/NreC involved in the control of dissimilatory nitrate/nitrite reduction in response to oxygen. NreB functions as a direct oxygen sensor histidine kinase which is autophosphorylated, in the absence of oxygen, probably at the conserved histidine residue, and transfers its phosphate group probably to a conserved aspartate residue of NreC. NreB/NreC activates the expression of the nitrate (narGHJI) and nitrite (nir) reductase operons, as well as the putative nitrate transporter gene narT.</text>
</comment>
<evidence type="ECO:0000256" key="2">
    <source>
        <dbReference type="ARBA" id="ARBA00001966"/>
    </source>
</evidence>
<evidence type="ECO:0000256" key="8">
    <source>
        <dbReference type="ARBA" id="ARBA00022679"/>
    </source>
</evidence>
<dbReference type="PANTHER" id="PTHR24421:SF61">
    <property type="entry name" value="OXYGEN SENSOR HISTIDINE KINASE NREB"/>
    <property type="match status" value="1"/>
</dbReference>